<dbReference type="GO" id="GO:0043565">
    <property type="term" value="F:sequence-specific DNA binding"/>
    <property type="evidence" value="ECO:0007669"/>
    <property type="project" value="InterPro"/>
</dbReference>
<keyword evidence="2" id="KW-0804">Transcription</keyword>
<dbReference type="InterPro" id="IPR009057">
    <property type="entry name" value="Homeodomain-like_sf"/>
</dbReference>
<evidence type="ECO:0000256" key="1">
    <source>
        <dbReference type="ARBA" id="ARBA00023015"/>
    </source>
</evidence>
<dbReference type="EMBL" id="PQLX01000005">
    <property type="protein sequence ID" value="POU64373.1"/>
    <property type="molecule type" value="Genomic_DNA"/>
</dbReference>
<keyword evidence="1" id="KW-0805">Transcription regulation</keyword>
<sequence length="350" mass="38669">MTDSTKITTTFSRPLVVVLAYDGLCTFEFGVAVEVFGLPRPELGDSWYRFAVASVDQGELQATGGIRIVVDGGYELLQEADTIVVPGWRGVNSPVPKALCDALRAAHQRGCRVISICSGVFVLAAAGLLDGRKATTHWRYTSELQQRFPAINVVDDVLYVGDDALLTSAGSAAGIDLCLHVVRSDFGLDVANNVARRLVLQPHRDGSQTQQQLRPVARSRESQRFGLLLDWLHHNIAGKHTLDSLASHVGMSPRTLTRRFQESTGLTPARWLMNERLNRAQQALSTSHFSIEQIAQQTGFGSANALRYHFHQRFGISPQTLRKMRTPQPEFTNRKREATGLVAISEHKDD</sequence>
<name>A0A2S4RVP8_CITAM</name>
<evidence type="ECO:0000313" key="5">
    <source>
        <dbReference type="Proteomes" id="UP000237003"/>
    </source>
</evidence>
<accession>A0A2S4RVP8</accession>
<dbReference type="AlphaFoldDB" id="A0A2S4RVP8"/>
<dbReference type="Pfam" id="PF01965">
    <property type="entry name" value="DJ-1_PfpI"/>
    <property type="match status" value="1"/>
</dbReference>
<dbReference type="Pfam" id="PF12833">
    <property type="entry name" value="HTH_18"/>
    <property type="match status" value="1"/>
</dbReference>
<evidence type="ECO:0000256" key="2">
    <source>
        <dbReference type="ARBA" id="ARBA00023163"/>
    </source>
</evidence>
<dbReference type="InterPro" id="IPR052158">
    <property type="entry name" value="INH-QAR"/>
</dbReference>
<dbReference type="InterPro" id="IPR002818">
    <property type="entry name" value="DJ-1/PfpI"/>
</dbReference>
<dbReference type="Gene3D" id="3.40.50.880">
    <property type="match status" value="1"/>
</dbReference>
<dbReference type="SMART" id="SM00342">
    <property type="entry name" value="HTH_ARAC"/>
    <property type="match status" value="1"/>
</dbReference>
<proteinExistence type="predicted"/>
<dbReference type="OrthoDB" id="9803764at2"/>
<organism evidence="4 5">
    <name type="scientific">Citrobacter amalonaticus</name>
    <dbReference type="NCBI Taxonomy" id="35703"/>
    <lineage>
        <taxon>Bacteria</taxon>
        <taxon>Pseudomonadati</taxon>
        <taxon>Pseudomonadota</taxon>
        <taxon>Gammaproteobacteria</taxon>
        <taxon>Enterobacterales</taxon>
        <taxon>Enterobacteriaceae</taxon>
        <taxon>Citrobacter</taxon>
    </lineage>
</organism>
<dbReference type="Gene3D" id="1.10.10.60">
    <property type="entry name" value="Homeodomain-like"/>
    <property type="match status" value="1"/>
</dbReference>
<dbReference type="PANTHER" id="PTHR43130">
    <property type="entry name" value="ARAC-FAMILY TRANSCRIPTIONAL REGULATOR"/>
    <property type="match status" value="1"/>
</dbReference>
<dbReference type="Proteomes" id="UP000237003">
    <property type="component" value="Unassembled WGS sequence"/>
</dbReference>
<dbReference type="SUPFAM" id="SSF52317">
    <property type="entry name" value="Class I glutamine amidotransferase-like"/>
    <property type="match status" value="1"/>
</dbReference>
<dbReference type="SUPFAM" id="SSF46689">
    <property type="entry name" value="Homeodomain-like"/>
    <property type="match status" value="2"/>
</dbReference>
<dbReference type="PANTHER" id="PTHR43130:SF3">
    <property type="entry name" value="HTH-TYPE TRANSCRIPTIONAL REGULATOR RV1931C"/>
    <property type="match status" value="1"/>
</dbReference>
<reference evidence="4 5" key="1">
    <citation type="submission" date="2018-01" db="EMBL/GenBank/DDBJ databases">
        <title>Complete genome sequences of 14 Citrobacter spp. isolated from plant in Canada.</title>
        <authorList>
            <person name="Bhandare S.G."/>
            <person name="Colavecchio A."/>
            <person name="Jeukens J."/>
            <person name="Emond-Rheault J.-G."/>
            <person name="Freschi L."/>
            <person name="Hamel J."/>
            <person name="Kukavica-Ibrulj I."/>
            <person name="Levesque R."/>
            <person name="Goodridge L."/>
        </authorList>
    </citation>
    <scope>NUCLEOTIDE SEQUENCE [LARGE SCALE GENOMIC DNA]</scope>
    <source>
        <strain evidence="4 5">S1285</strain>
    </source>
</reference>
<dbReference type="InterPro" id="IPR018060">
    <property type="entry name" value="HTH_AraC"/>
</dbReference>
<dbReference type="CDD" id="cd03137">
    <property type="entry name" value="GATase1_AraC_1"/>
    <property type="match status" value="1"/>
</dbReference>
<gene>
    <name evidence="4" type="ORF">C3430_14345</name>
</gene>
<feature type="domain" description="HTH araC/xylS-type" evidence="3">
    <location>
        <begin position="226"/>
        <end position="324"/>
    </location>
</feature>
<comment type="caution">
    <text evidence="4">The sequence shown here is derived from an EMBL/GenBank/DDBJ whole genome shotgun (WGS) entry which is preliminary data.</text>
</comment>
<protein>
    <submittedName>
        <fullName evidence="4">Transcriptional regulator FtrA</fullName>
    </submittedName>
</protein>
<evidence type="ECO:0000313" key="4">
    <source>
        <dbReference type="EMBL" id="POU64373.1"/>
    </source>
</evidence>
<evidence type="ECO:0000259" key="3">
    <source>
        <dbReference type="PROSITE" id="PS01124"/>
    </source>
</evidence>
<dbReference type="RefSeq" id="WP_103777017.1">
    <property type="nucleotide sequence ID" value="NZ_PQLX01000005.1"/>
</dbReference>
<dbReference type="NCBIfam" id="NF006902">
    <property type="entry name" value="PRK09393.1"/>
    <property type="match status" value="1"/>
</dbReference>
<dbReference type="InterPro" id="IPR029062">
    <property type="entry name" value="Class_I_gatase-like"/>
</dbReference>
<dbReference type="GO" id="GO:0003700">
    <property type="term" value="F:DNA-binding transcription factor activity"/>
    <property type="evidence" value="ECO:0007669"/>
    <property type="project" value="InterPro"/>
</dbReference>
<dbReference type="PROSITE" id="PS01124">
    <property type="entry name" value="HTH_ARAC_FAMILY_2"/>
    <property type="match status" value="1"/>
</dbReference>